<reference evidence="2" key="1">
    <citation type="submission" date="2024-03" db="EMBL/GenBank/DDBJ databases">
        <title>Venom adaptation and exaptation during the trophic switch to blood-feeding by kissing bugs (Reduviidae: Triatominae).</title>
        <authorList>
            <person name="Zdenek C.N."/>
            <person name="Cardoso F.C."/>
            <person name="Robinson S.D."/>
            <person name="Mercedes R.S."/>
            <person name="Raidjoe E.R."/>
            <person name="Hernandez-Vargas M.J."/>
            <person name="Jin J."/>
            <person name="Corzo G."/>
            <person name="Vetter I."/>
            <person name="King G.F."/>
            <person name="Fry B.G."/>
            <person name="Walker A."/>
        </authorList>
    </citation>
    <scope>NUCLEOTIDE SEQUENCE</scope>
</reference>
<keyword evidence="1" id="KW-0732">Signal</keyword>
<dbReference type="InterPro" id="IPR046350">
    <property type="entry name" value="Cystatin_sf"/>
</dbReference>
<feature type="chain" id="PRO_5044280064" evidence="1">
    <location>
        <begin position="23"/>
        <end position="132"/>
    </location>
</feature>
<dbReference type="EMBL" id="PP517525">
    <property type="protein sequence ID" value="WXI02775.1"/>
    <property type="molecule type" value="mRNA"/>
</dbReference>
<dbReference type="Gene3D" id="3.10.450.10">
    <property type="match status" value="1"/>
</dbReference>
<evidence type="ECO:0000313" key="2">
    <source>
        <dbReference type="EMBL" id="WXI02775.1"/>
    </source>
</evidence>
<dbReference type="AlphaFoldDB" id="A0AB38ZEW2"/>
<sequence length="132" mass="14825">MLKFASIVLVFSSVVLLNFSKAAELKKLLAQCDCENNPLGVKNAVCLGCAETIVTSDDKELWKTLKMVLEKRNAGVSIDKIINAKYRIVHGYKYTVEFEAKVNGSNEKKICHAIYVSKPWKNQLDIFTLHCS</sequence>
<protein>
    <submittedName>
        <fullName evidence="2">Venom cystatin 10</fullName>
    </submittedName>
</protein>
<accession>A0AB38ZEW2</accession>
<evidence type="ECO:0000256" key="1">
    <source>
        <dbReference type="SAM" id="SignalP"/>
    </source>
</evidence>
<proteinExistence type="evidence at transcript level"/>
<dbReference type="SUPFAM" id="SSF54403">
    <property type="entry name" value="Cystatin/monellin"/>
    <property type="match status" value="1"/>
</dbReference>
<feature type="signal peptide" evidence="1">
    <location>
        <begin position="1"/>
        <end position="22"/>
    </location>
</feature>
<organism evidence="2">
    <name type="scientific">Oncocephalus sp</name>
    <dbReference type="NCBI Taxonomy" id="2944721"/>
    <lineage>
        <taxon>Eukaryota</taxon>
        <taxon>Metazoa</taxon>
        <taxon>Ecdysozoa</taxon>
        <taxon>Arthropoda</taxon>
        <taxon>Hexapoda</taxon>
        <taxon>Insecta</taxon>
        <taxon>Pterygota</taxon>
        <taxon>Neoptera</taxon>
        <taxon>Paraneoptera</taxon>
        <taxon>Hemiptera</taxon>
        <taxon>Heteroptera</taxon>
        <taxon>Panheteroptera</taxon>
        <taxon>Cimicomorpha</taxon>
        <taxon>Reduviidae</taxon>
        <taxon>Stenopodainae</taxon>
        <taxon>Oncocephalus</taxon>
    </lineage>
</organism>
<name>A0AB38ZEW2_9HEMI</name>